<evidence type="ECO:0000313" key="11">
    <source>
        <dbReference type="Proteomes" id="UP000028545"/>
    </source>
</evidence>
<evidence type="ECO:0000256" key="6">
    <source>
        <dbReference type="ARBA" id="ARBA00043913"/>
    </source>
</evidence>
<dbReference type="InterPro" id="IPR001680">
    <property type="entry name" value="WD40_rpt"/>
</dbReference>
<evidence type="ECO:0000256" key="8">
    <source>
        <dbReference type="SAM" id="MobiDB-lite"/>
    </source>
</evidence>
<dbReference type="OMA" id="DAHSDAC"/>
<dbReference type="GO" id="GO:1990234">
    <property type="term" value="C:transferase complex"/>
    <property type="evidence" value="ECO:0007669"/>
    <property type="project" value="UniProtKB-ARBA"/>
</dbReference>
<evidence type="ECO:0000256" key="7">
    <source>
        <dbReference type="PROSITE-ProRule" id="PRU00221"/>
    </source>
</evidence>
<gene>
    <name evidence="10" type="ORF">SAPIO_CDS10479</name>
</gene>
<keyword evidence="3" id="KW-0175">Coiled coil</keyword>
<dbReference type="SMART" id="SM00320">
    <property type="entry name" value="WD40"/>
    <property type="match status" value="12"/>
</dbReference>
<reference evidence="10 11" key="1">
    <citation type="journal article" date="2014" name="Genome Announc.">
        <title>Draft genome sequence of the pathogenic fungus Scedosporium apiospermum.</title>
        <authorList>
            <person name="Vandeputte P."/>
            <person name="Ghamrawi S."/>
            <person name="Rechenmann M."/>
            <person name="Iltis A."/>
            <person name="Giraud S."/>
            <person name="Fleury M."/>
            <person name="Thornton C."/>
            <person name="Delhaes L."/>
            <person name="Meyer W."/>
            <person name="Papon N."/>
            <person name="Bouchara J.P."/>
        </authorList>
    </citation>
    <scope>NUCLEOTIDE SEQUENCE [LARGE SCALE GENOMIC DNA]</scope>
    <source>
        <strain evidence="10 11">IHEM 14462</strain>
    </source>
</reference>
<proteinExistence type="inferred from homology"/>
<feature type="repeat" description="WD" evidence="7">
    <location>
        <begin position="1241"/>
        <end position="1281"/>
    </location>
</feature>
<feature type="region of interest" description="Disordered" evidence="8">
    <location>
        <begin position="1"/>
        <end position="86"/>
    </location>
</feature>
<feature type="repeat" description="WD" evidence="7">
    <location>
        <begin position="1154"/>
        <end position="1195"/>
    </location>
</feature>
<dbReference type="PROSITE" id="PS00678">
    <property type="entry name" value="WD_REPEATS_1"/>
    <property type="match status" value="5"/>
</dbReference>
<feature type="compositionally biased region" description="Polar residues" evidence="8">
    <location>
        <begin position="33"/>
        <end position="45"/>
    </location>
</feature>
<dbReference type="EMBL" id="JOWA01000165">
    <property type="protein sequence ID" value="KEZ39093.1"/>
    <property type="molecule type" value="Genomic_DNA"/>
</dbReference>
<protein>
    <recommendedName>
        <fullName evidence="5">Mitochondrial division protein 1</fullName>
    </recommendedName>
</protein>
<dbReference type="PROSITE" id="PS50082">
    <property type="entry name" value="WD_REPEATS_2"/>
    <property type="match status" value="11"/>
</dbReference>
<accession>A0A084FVI1</accession>
<feature type="compositionally biased region" description="Polar residues" evidence="8">
    <location>
        <begin position="68"/>
        <end position="86"/>
    </location>
</feature>
<dbReference type="Proteomes" id="UP000028545">
    <property type="component" value="Unassembled WGS sequence"/>
</dbReference>
<evidence type="ECO:0000259" key="9">
    <source>
        <dbReference type="PROSITE" id="PS50837"/>
    </source>
</evidence>
<feature type="repeat" description="WD" evidence="7">
    <location>
        <begin position="895"/>
        <end position="935"/>
    </location>
</feature>
<evidence type="ECO:0000256" key="5">
    <source>
        <dbReference type="ARBA" id="ARBA00039789"/>
    </source>
</evidence>
<dbReference type="PROSITE" id="PS50837">
    <property type="entry name" value="NACHT"/>
    <property type="match status" value="1"/>
</dbReference>
<dbReference type="VEuPathDB" id="FungiDB:SAPIO_CDS10479"/>
<evidence type="ECO:0000256" key="2">
    <source>
        <dbReference type="ARBA" id="ARBA00022737"/>
    </source>
</evidence>
<keyword evidence="11" id="KW-1185">Reference proteome</keyword>
<dbReference type="KEGG" id="sapo:SAPIO_CDS10479"/>
<dbReference type="InterPro" id="IPR031359">
    <property type="entry name" value="NACHT_N"/>
</dbReference>
<feature type="repeat" description="WD" evidence="7">
    <location>
        <begin position="1197"/>
        <end position="1229"/>
    </location>
</feature>
<dbReference type="Pfam" id="PF24883">
    <property type="entry name" value="NPHP3_N"/>
    <property type="match status" value="1"/>
</dbReference>
<dbReference type="InterPro" id="IPR015943">
    <property type="entry name" value="WD40/YVTN_repeat-like_dom_sf"/>
</dbReference>
<dbReference type="Gene3D" id="2.130.10.10">
    <property type="entry name" value="YVTN repeat-like/Quinoprotein amine dehydrogenase"/>
    <property type="match status" value="4"/>
</dbReference>
<keyword evidence="2" id="KW-0677">Repeat</keyword>
<evidence type="ECO:0000313" key="10">
    <source>
        <dbReference type="EMBL" id="KEZ39093.1"/>
    </source>
</evidence>
<feature type="repeat" description="WD" evidence="7">
    <location>
        <begin position="1282"/>
        <end position="1323"/>
    </location>
</feature>
<comment type="caution">
    <text evidence="10">The sequence shown here is derived from an EMBL/GenBank/DDBJ whole genome shotgun (WGS) entry which is preliminary data.</text>
</comment>
<dbReference type="SUPFAM" id="SSF50978">
    <property type="entry name" value="WD40 repeat-like"/>
    <property type="match status" value="2"/>
</dbReference>
<evidence type="ECO:0000256" key="3">
    <source>
        <dbReference type="ARBA" id="ARBA00023054"/>
    </source>
</evidence>
<dbReference type="GeneID" id="27719679"/>
<dbReference type="InterPro" id="IPR027417">
    <property type="entry name" value="P-loop_NTPase"/>
</dbReference>
<feature type="repeat" description="WD" evidence="7">
    <location>
        <begin position="1324"/>
        <end position="1364"/>
    </location>
</feature>
<dbReference type="GO" id="GO:0005634">
    <property type="term" value="C:nucleus"/>
    <property type="evidence" value="ECO:0007669"/>
    <property type="project" value="TreeGrafter"/>
</dbReference>
<evidence type="ECO:0000256" key="4">
    <source>
        <dbReference type="ARBA" id="ARBA00038415"/>
    </source>
</evidence>
<comment type="similarity">
    <text evidence="4">Belongs to the WD repeat MDV1/CAF4 family.</text>
</comment>
<feature type="repeat" description="WD" evidence="7">
    <location>
        <begin position="974"/>
        <end position="1009"/>
    </location>
</feature>
<dbReference type="SUPFAM" id="SSF52540">
    <property type="entry name" value="P-loop containing nucleoside triphosphate hydrolases"/>
    <property type="match status" value="1"/>
</dbReference>
<dbReference type="PANTHER" id="PTHR22847:SF637">
    <property type="entry name" value="WD REPEAT DOMAIN 5B"/>
    <property type="match status" value="1"/>
</dbReference>
<dbReference type="InterPro" id="IPR019775">
    <property type="entry name" value="WD40_repeat_CS"/>
</dbReference>
<feature type="repeat" description="WD" evidence="7">
    <location>
        <begin position="1109"/>
        <end position="1150"/>
    </location>
</feature>
<dbReference type="InterPro" id="IPR007111">
    <property type="entry name" value="NACHT_NTPase"/>
</dbReference>
<keyword evidence="1 7" id="KW-0853">WD repeat</keyword>
<dbReference type="Pfam" id="PF00400">
    <property type="entry name" value="WD40"/>
    <property type="match status" value="12"/>
</dbReference>
<dbReference type="PANTHER" id="PTHR22847">
    <property type="entry name" value="WD40 REPEAT PROTEIN"/>
    <property type="match status" value="1"/>
</dbReference>
<dbReference type="OrthoDB" id="538223at2759"/>
<dbReference type="PRINTS" id="PR00320">
    <property type="entry name" value="GPROTEINBRPT"/>
</dbReference>
<feature type="domain" description="NACHT" evidence="9">
    <location>
        <begin position="397"/>
        <end position="540"/>
    </location>
</feature>
<name>A0A084FVI1_PSEDA</name>
<feature type="repeat" description="WD" evidence="7">
    <location>
        <begin position="1066"/>
        <end position="1106"/>
    </location>
</feature>
<dbReference type="InterPro" id="IPR056884">
    <property type="entry name" value="NPHP3-like_N"/>
</dbReference>
<dbReference type="HOGENOM" id="CLU_000288_6_16_1"/>
<dbReference type="Gene3D" id="3.40.50.300">
    <property type="entry name" value="P-loop containing nucleotide triphosphate hydrolases"/>
    <property type="match status" value="1"/>
</dbReference>
<dbReference type="Pfam" id="PF17100">
    <property type="entry name" value="NACHT_N"/>
    <property type="match status" value="1"/>
</dbReference>
<dbReference type="PROSITE" id="PS50294">
    <property type="entry name" value="WD_REPEATS_REGION"/>
    <property type="match status" value="9"/>
</dbReference>
<feature type="repeat" description="WD" evidence="7">
    <location>
        <begin position="854"/>
        <end position="894"/>
    </location>
</feature>
<organism evidence="10 11">
    <name type="scientific">Pseudallescheria apiosperma</name>
    <name type="common">Scedosporium apiospermum</name>
    <dbReference type="NCBI Taxonomy" id="563466"/>
    <lineage>
        <taxon>Eukaryota</taxon>
        <taxon>Fungi</taxon>
        <taxon>Dikarya</taxon>
        <taxon>Ascomycota</taxon>
        <taxon>Pezizomycotina</taxon>
        <taxon>Sordariomycetes</taxon>
        <taxon>Hypocreomycetidae</taxon>
        <taxon>Microascales</taxon>
        <taxon>Microascaceae</taxon>
        <taxon>Scedosporium</taxon>
    </lineage>
</organism>
<evidence type="ECO:0000256" key="1">
    <source>
        <dbReference type="ARBA" id="ARBA00022574"/>
    </source>
</evidence>
<feature type="repeat" description="WD" evidence="7">
    <location>
        <begin position="1022"/>
        <end position="1063"/>
    </location>
</feature>
<dbReference type="RefSeq" id="XP_016638892.1">
    <property type="nucleotide sequence ID" value="XM_016784062.1"/>
</dbReference>
<dbReference type="InterPro" id="IPR036322">
    <property type="entry name" value="WD40_repeat_dom_sf"/>
</dbReference>
<sequence length="1422" mass="156847">MKPLKERLKKFRKGRSCPANVSSNDDAAEPASGVTSSVPVFSQIPSLGEPPQTQPRIQFTRSEDQEQNPKANQNRPSPKTDDTSSLASQLWTQAYDEVKSDNEKLVDEYETIILRTAFQDESTLQDEGARDCQIGVAQKRTRMVQAVEAGLKKTEEEAALKQQVQEGIRIVTSVKEFVGKALKNAPEAAAAWGGVCLLLQVLENPINEATANRSGISYVVSRMDWYWELSNLLDKPHGTQTSLRGELEKHIISLYKAFLTYQMKSVCSYYRNRIAGFLRDVIKLDDWEGTVKSIKDAEQVIQQDIDKYSSEDIKQSLRDIAKHANTQCESLESLCAKQEAWRQDDKNVKCLSDLRLTDPRLDKERIEDTKGGLFKGASNWILGHEDFRKWIEDDNVNLLWIRGDPGKGKTMLLMTIVDELERKISKTSTLAYFFCQGTDEKLNNATTVVRGLVYMLAYKCPNLITHLQRDYDRAGRGLFEDGNAFYALSGILERMLGDASLGKVLIAVDALDECIVDQDRLLKLILRTTRSRARWVVSSRNKDEIDYGLQGASGTKLSLEITENAEQVADAVNKFIDHKTSELPVLRDDEKKRNIVRDVIRRKADGTFLWVALVTEELSKAQPWRVQQVVEGIPSGLNGLYDRMISQIETSAGSEWDLCQPVLATVVLARRPLTLAELGILSGLPPEISDNPAYVRLVVASCGSFLTVKGQSVYVIHQSAKDYLSSKASVCPDGKEAMHYALHFRSIQALSSRPLQRNIYAIPQLGQFTDDVKIPTPDPLAALRYCCVHWINHLCEAFSKGSGSKHRHHLGDDGPIFCFLEGHFLHWLEATSLIQAMPEAILSVKSLRNLLRTLGGHSYSVSSVAFSHDSKLVASASHCTVKIWDVETGGQVRTLEGHSDKVTSVTFSHDSKLAISVSRSTAKIWDVETGGEVRSLMSYIEKVAFSHDSKLVASASGCTVKIWDVNTGGEVCTLAGHSDKVTSVAFSHDSKLVASGSYDRTVKIWDVETAGGEGTRGVVRTLKGYNHQVISVAFSHDSKLVASASDDGAVKIWDVEAGNGVNLTTLKGHGYWTQSLAFSQDFKLVASASQRTIKIWGLDTGNGVNLTTLEGHGDQVTSVAFSHDSKLVASASYDRTVKIWDIEASDNVVDLTTLEGHGDQVTSVVFSPNSKLLASASYNGTIKIWDVETAEDEVCTLKGHGYGLMSVAFSPDSKLMASASRLTLKIWDMGIAGGEVCTLEDYGYNDYITPVAFSHDSKLVASASGYTVKIWDVNTGGEVCMLVGHSDKVTSLAFSHNSKLVASASDDHTVKIWDMETGVEIRTLKGHSDGVTSVAFSHDSKLVASASYGDIKIWGVETTRETTSDEVYTREIPSWTMDQLEWITSTLAAPRLPAIVLGCVTDEGGGRLRFREGRYIEVFRST</sequence>
<comment type="function">
    <text evidence="6">Involved in mitochondrial fission. Acts as an adapter protein required to form mitochondrial fission complexes. Formation of these complexes is required to promote constriction and fission of the mitochondrial compartment at a late step in mitochondrial division.</text>
</comment>
<dbReference type="CDD" id="cd00200">
    <property type="entry name" value="WD40"/>
    <property type="match status" value="2"/>
</dbReference>
<dbReference type="InterPro" id="IPR020472">
    <property type="entry name" value="WD40_PAC1"/>
</dbReference>